<evidence type="ECO:0000256" key="5">
    <source>
        <dbReference type="ARBA" id="ARBA00048707"/>
    </source>
</evidence>
<comment type="catalytic activity">
    <reaction evidence="5">
        <text>an N-acyl-L-alpha-aminoacyl-tRNA + H2O = an N-acyl-L-amino acid + a tRNA + H(+)</text>
        <dbReference type="Rhea" id="RHEA:54448"/>
        <dbReference type="Rhea" id="RHEA-COMP:10123"/>
        <dbReference type="Rhea" id="RHEA-COMP:13883"/>
        <dbReference type="ChEBI" id="CHEBI:15377"/>
        <dbReference type="ChEBI" id="CHEBI:15378"/>
        <dbReference type="ChEBI" id="CHEBI:59874"/>
        <dbReference type="ChEBI" id="CHEBI:78442"/>
        <dbReference type="ChEBI" id="CHEBI:138191"/>
        <dbReference type="EC" id="3.1.1.29"/>
    </reaction>
</comment>
<proteinExistence type="inferred from homology"/>
<evidence type="ECO:0000256" key="3">
    <source>
        <dbReference type="ARBA" id="ARBA00022801"/>
    </source>
</evidence>
<name>A0A075G4Q9_9EURY</name>
<sequence length="122" mass="13038">MPRTEELTMVLVTRKDLELSRGKLAAQCAHAAAECVLAAKRKIPRDLDRYIKHGARKIVCKAPDLVSLKQVHGRAKKSGLVCHMVTDAGHTEIPPGTVTVVGIGPGPRGAIDKITGDLSLVN</sequence>
<dbReference type="InterPro" id="IPR023476">
    <property type="entry name" value="Pep_tRNA_hydro_II_dom_sf"/>
</dbReference>
<dbReference type="EC" id="3.1.1.29" evidence="2"/>
<dbReference type="NCBIfam" id="NF003314">
    <property type="entry name" value="PRK04322.1"/>
    <property type="match status" value="1"/>
</dbReference>
<dbReference type="AlphaFoldDB" id="A0A075G4Q9"/>
<organism evidence="7">
    <name type="scientific">uncultured marine group II/III euryarchaeote AD1000_87_H07</name>
    <dbReference type="NCBI Taxonomy" id="1457819"/>
    <lineage>
        <taxon>Archaea</taxon>
        <taxon>Methanobacteriati</taxon>
        <taxon>Methanobacteriota</taxon>
        <taxon>environmental samples</taxon>
    </lineage>
</organism>
<reference evidence="7" key="1">
    <citation type="journal article" date="2014" name="Genome Biol. Evol.">
        <title>Pangenome evidence for extensive interdomain horizontal transfer affecting lineage core and shell genes in uncultured planktonic thaumarchaeota and euryarchaeota.</title>
        <authorList>
            <person name="Deschamps P."/>
            <person name="Zivanovic Y."/>
            <person name="Moreira D."/>
            <person name="Rodriguez-Valera F."/>
            <person name="Lopez-Garcia P."/>
        </authorList>
    </citation>
    <scope>NUCLEOTIDE SEQUENCE</scope>
</reference>
<dbReference type="PANTHER" id="PTHR12649">
    <property type="entry name" value="PEPTIDYL-TRNA HYDROLASE 2"/>
    <property type="match status" value="1"/>
</dbReference>
<dbReference type="Gene3D" id="3.40.1490.10">
    <property type="entry name" value="Bit1"/>
    <property type="match status" value="1"/>
</dbReference>
<evidence type="ECO:0000256" key="1">
    <source>
        <dbReference type="ARBA" id="ARBA00003043"/>
    </source>
</evidence>
<comment type="similarity">
    <text evidence="4">Belongs to the PTH2 family.</text>
</comment>
<dbReference type="SUPFAM" id="SSF102462">
    <property type="entry name" value="Peptidyl-tRNA hydrolase II"/>
    <property type="match status" value="1"/>
</dbReference>
<evidence type="ECO:0000313" key="7">
    <source>
        <dbReference type="EMBL" id="AIE96806.1"/>
    </source>
</evidence>
<dbReference type="Pfam" id="PF01981">
    <property type="entry name" value="PTH2"/>
    <property type="match status" value="1"/>
</dbReference>
<dbReference type="EMBL" id="KF900489">
    <property type="protein sequence ID" value="AIE96806.1"/>
    <property type="molecule type" value="Genomic_DNA"/>
</dbReference>
<evidence type="ECO:0000256" key="6">
    <source>
        <dbReference type="ARBA" id="ARBA00050038"/>
    </source>
</evidence>
<keyword evidence="3" id="KW-0378">Hydrolase</keyword>
<dbReference type="NCBIfam" id="TIGR00283">
    <property type="entry name" value="arch_pth2"/>
    <property type="match status" value="1"/>
</dbReference>
<dbReference type="InterPro" id="IPR002833">
    <property type="entry name" value="PTH2"/>
</dbReference>
<dbReference type="GO" id="GO:0005829">
    <property type="term" value="C:cytosol"/>
    <property type="evidence" value="ECO:0007669"/>
    <property type="project" value="TreeGrafter"/>
</dbReference>
<comment type="function">
    <text evidence="1">The natural substrate for this enzyme may be peptidyl-tRNAs which drop off the ribosome during protein synthesis.</text>
</comment>
<dbReference type="GO" id="GO:0004045">
    <property type="term" value="F:peptidyl-tRNA hydrolase activity"/>
    <property type="evidence" value="ECO:0007669"/>
    <property type="project" value="UniProtKB-EC"/>
</dbReference>
<evidence type="ECO:0000256" key="2">
    <source>
        <dbReference type="ARBA" id="ARBA00013260"/>
    </source>
</evidence>
<dbReference type="PANTHER" id="PTHR12649:SF11">
    <property type="entry name" value="PEPTIDYL-TRNA HYDROLASE 2, MITOCHONDRIAL"/>
    <property type="match status" value="1"/>
</dbReference>
<accession>A0A075G4Q9</accession>
<protein>
    <recommendedName>
        <fullName evidence="6">Peptidyl-tRNA hydrolase</fullName>
        <ecNumber evidence="2">3.1.1.29</ecNumber>
    </recommendedName>
</protein>
<dbReference type="FunFam" id="3.40.1490.10:FF:000001">
    <property type="entry name" value="Peptidyl-tRNA hydrolase 2"/>
    <property type="match status" value="1"/>
</dbReference>
<evidence type="ECO:0000256" key="4">
    <source>
        <dbReference type="ARBA" id="ARBA00038050"/>
    </source>
</evidence>